<feature type="transmembrane region" description="Helical" evidence="1">
    <location>
        <begin position="42"/>
        <end position="63"/>
    </location>
</feature>
<accession>A0A382UJF2</accession>
<dbReference type="GO" id="GO:0016020">
    <property type="term" value="C:membrane"/>
    <property type="evidence" value="ECO:0007669"/>
    <property type="project" value="InterPro"/>
</dbReference>
<dbReference type="Pfam" id="PF00892">
    <property type="entry name" value="EamA"/>
    <property type="match status" value="1"/>
</dbReference>
<organism evidence="3">
    <name type="scientific">marine metagenome</name>
    <dbReference type="NCBI Taxonomy" id="408172"/>
    <lineage>
        <taxon>unclassified sequences</taxon>
        <taxon>metagenomes</taxon>
        <taxon>ecological metagenomes</taxon>
    </lineage>
</organism>
<proteinExistence type="predicted"/>
<evidence type="ECO:0000313" key="3">
    <source>
        <dbReference type="EMBL" id="SVD34207.1"/>
    </source>
</evidence>
<feature type="domain" description="EamA" evidence="2">
    <location>
        <begin position="17"/>
        <end position="109"/>
    </location>
</feature>
<dbReference type="EMBL" id="UINC01144598">
    <property type="protein sequence ID" value="SVD34207.1"/>
    <property type="molecule type" value="Genomic_DNA"/>
</dbReference>
<keyword evidence="1" id="KW-0472">Membrane</keyword>
<keyword evidence="1" id="KW-1133">Transmembrane helix</keyword>
<gene>
    <name evidence="3" type="ORF">METZ01_LOCUS387061</name>
</gene>
<dbReference type="InterPro" id="IPR000620">
    <property type="entry name" value="EamA_dom"/>
</dbReference>
<feature type="non-terminal residue" evidence="3">
    <location>
        <position position="113"/>
    </location>
</feature>
<name>A0A382UJF2_9ZZZZ</name>
<sequence length="113" mass="12238">MMKMMKVNKAHLVPFAMLLFAAVTFSMTFSLNRIAITEGIPVFAFVFWQCLGAALLTFVAAVATRQLPSLRSKYLRLYMLFGALTTAVPIILFSFAAPKVPAGAIALGLALPP</sequence>
<protein>
    <recommendedName>
        <fullName evidence="2">EamA domain-containing protein</fullName>
    </recommendedName>
</protein>
<evidence type="ECO:0000259" key="2">
    <source>
        <dbReference type="Pfam" id="PF00892"/>
    </source>
</evidence>
<evidence type="ECO:0000256" key="1">
    <source>
        <dbReference type="SAM" id="Phobius"/>
    </source>
</evidence>
<feature type="transmembrane region" description="Helical" evidence="1">
    <location>
        <begin position="75"/>
        <end position="97"/>
    </location>
</feature>
<keyword evidence="1" id="KW-0812">Transmembrane</keyword>
<reference evidence="3" key="1">
    <citation type="submission" date="2018-05" db="EMBL/GenBank/DDBJ databases">
        <authorList>
            <person name="Lanie J.A."/>
            <person name="Ng W.-L."/>
            <person name="Kazmierczak K.M."/>
            <person name="Andrzejewski T.M."/>
            <person name="Davidsen T.M."/>
            <person name="Wayne K.J."/>
            <person name="Tettelin H."/>
            <person name="Glass J.I."/>
            <person name="Rusch D."/>
            <person name="Podicherti R."/>
            <person name="Tsui H.-C.T."/>
            <person name="Winkler M.E."/>
        </authorList>
    </citation>
    <scope>NUCLEOTIDE SEQUENCE</scope>
</reference>
<dbReference type="AlphaFoldDB" id="A0A382UJF2"/>